<name>A0A6A3MCI4_9STRA</name>
<dbReference type="EMBL" id="QXFU01000649">
    <property type="protein sequence ID" value="KAE9025913.1"/>
    <property type="molecule type" value="Genomic_DNA"/>
</dbReference>
<dbReference type="Proteomes" id="UP000434957">
    <property type="component" value="Unassembled WGS sequence"/>
</dbReference>
<proteinExistence type="predicted"/>
<evidence type="ECO:0000313" key="4">
    <source>
        <dbReference type="Proteomes" id="UP000435112"/>
    </source>
</evidence>
<reference evidence="1 4" key="1">
    <citation type="submission" date="2018-09" db="EMBL/GenBank/DDBJ databases">
        <title>Genomic investigation of the strawberry pathogen Phytophthora fragariae indicates pathogenicity is determined by transcriptional variation in three key races.</title>
        <authorList>
            <person name="Adams T.M."/>
            <person name="Armitage A.D."/>
            <person name="Sobczyk M.K."/>
            <person name="Bates H.J."/>
            <person name="Dunwell J.M."/>
            <person name="Nellist C.F."/>
            <person name="Harrison R.J."/>
        </authorList>
    </citation>
    <scope>NUCLEOTIDE SEQUENCE [LARGE SCALE GENOMIC DNA]</scope>
    <source>
        <strain evidence="1 4">SCRP324</strain>
        <strain evidence="2 3">SCRP333</strain>
    </source>
</reference>
<comment type="caution">
    <text evidence="1">The sequence shown here is derived from an EMBL/GenBank/DDBJ whole genome shotgun (WGS) entry which is preliminary data.</text>
</comment>
<accession>A0A6A3MCI4</accession>
<evidence type="ECO:0000313" key="1">
    <source>
        <dbReference type="EMBL" id="KAE9025913.1"/>
    </source>
</evidence>
<dbReference type="OrthoDB" id="10275697at2759"/>
<evidence type="ECO:0000313" key="3">
    <source>
        <dbReference type="Proteomes" id="UP000434957"/>
    </source>
</evidence>
<protein>
    <submittedName>
        <fullName evidence="1">Uncharacterized protein</fullName>
    </submittedName>
</protein>
<gene>
    <name evidence="1" type="ORF">PR002_g11053</name>
    <name evidence="2" type="ORF">PR003_g15903</name>
</gene>
<keyword evidence="3" id="KW-1185">Reference proteome</keyword>
<dbReference type="Proteomes" id="UP000435112">
    <property type="component" value="Unassembled WGS sequence"/>
</dbReference>
<dbReference type="AlphaFoldDB" id="A0A6A3MCI4"/>
<sequence>MQYKTATMKVQYSALAVLARSLQLKFERDMSDGEQIGVVVDNEKVAQHLRTASFDFVELYQNLDMEQQQDLVNKVATALSGLIDRVTKIKIEIGTEATERSPETPLEVMQCDDTAFRDLIECHKSRLATSYGITAPNDIWQ</sequence>
<dbReference type="EMBL" id="QXFT01001129">
    <property type="protein sequence ID" value="KAE9327957.1"/>
    <property type="molecule type" value="Genomic_DNA"/>
</dbReference>
<evidence type="ECO:0000313" key="2">
    <source>
        <dbReference type="EMBL" id="KAE9327957.1"/>
    </source>
</evidence>
<organism evidence="1 4">
    <name type="scientific">Phytophthora rubi</name>
    <dbReference type="NCBI Taxonomy" id="129364"/>
    <lineage>
        <taxon>Eukaryota</taxon>
        <taxon>Sar</taxon>
        <taxon>Stramenopiles</taxon>
        <taxon>Oomycota</taxon>
        <taxon>Peronosporomycetes</taxon>
        <taxon>Peronosporales</taxon>
        <taxon>Peronosporaceae</taxon>
        <taxon>Phytophthora</taxon>
    </lineage>
</organism>